<protein>
    <submittedName>
        <fullName evidence="4">Peptidase</fullName>
    </submittedName>
</protein>
<dbReference type="AlphaFoldDB" id="A0AAP8ISG2"/>
<feature type="compositionally biased region" description="Polar residues" evidence="1">
    <location>
        <begin position="811"/>
        <end position="825"/>
    </location>
</feature>
<feature type="domain" description="Rib" evidence="3">
    <location>
        <begin position="497"/>
        <end position="564"/>
    </location>
</feature>
<evidence type="ECO:0000313" key="5">
    <source>
        <dbReference type="Proteomes" id="UP000234905"/>
    </source>
</evidence>
<reference evidence="4 5" key="1">
    <citation type="submission" date="2017-12" db="EMBL/GenBank/DDBJ databases">
        <title>Phylogenetic diversity of female urinary microbiome.</title>
        <authorList>
            <person name="Thomas-White K."/>
            <person name="Wolfe A.J."/>
        </authorList>
    </citation>
    <scope>NUCLEOTIDE SEQUENCE [LARGE SCALE GENOMIC DNA]</scope>
    <source>
        <strain evidence="4 5">UMB0682</strain>
    </source>
</reference>
<evidence type="ECO:0000313" key="4">
    <source>
        <dbReference type="EMBL" id="PKZ59388.1"/>
    </source>
</evidence>
<gene>
    <name evidence="4" type="ORF">CYJ61_03550</name>
</gene>
<keyword evidence="2" id="KW-0472">Membrane</keyword>
<dbReference type="InterPro" id="IPR059115">
    <property type="entry name" value="Rib"/>
</dbReference>
<keyword evidence="2" id="KW-0812">Transmembrane</keyword>
<dbReference type="Proteomes" id="UP000234905">
    <property type="component" value="Unassembled WGS sequence"/>
</dbReference>
<dbReference type="GO" id="GO:0006629">
    <property type="term" value="P:lipid metabolic process"/>
    <property type="evidence" value="ECO:0007669"/>
    <property type="project" value="InterPro"/>
</dbReference>
<sequence length="1014" mass="112212">MRKVSTIHTISGIVLAFGLIVSSLIYVPSLATTAVAEETSPIHTPLTAQTAHDISTGRIRLENNQIDSLLYHKAALDPDQDSDGDGLKNSEELYTYVKNGRTYYGYNSHPLIKDTDGDGLDDKNDNNPRRWDISPRDMALFMELVYREDSYVKEVLDYSRPLTKIYKNRNEYKLMHNELAPFWKVKETYHFGSGFDAILFENVNPAYPFIEQNGVQVLAIRGTESGGDFTNDIKLAIGLNPSQALDVNNVMDKINREKLATNLYITGHSLGGYLSQRALIYAKQKNYQWITKAYTFNAPRIKGNIFNKWLWETSDFGDQLTKEGYAVHYKVDNDKVIGPIGNLNGAISIGRSGEGHGSRSYFEPRMDSFEGFTVGERNKIEGTGRKIAALDGLVNEPVIKTDEQSFEPKIENIDIFENDKLPKVTDYLLNASDRPQGSTITDITDKTSINTSKSGKYEGKILLALSDNSVKTIIVPIIIHKRLANIEELPNVTAEPGKKIEVKKDNKIPDNFDFKPYLKNLPENSTVQVVKQPNTTNTGETTFIVEITFANKAKQKVTLKAHVVEIIPATPLNPAKKLIPGKTITPIPNVTAEPGKKIEVKKDNKIPDNFDFKPYLKNLPENSTVQVVKQPNTTNTGETTFIVEITFANKAKQKVTLKAHVVEIIPATPLNPAKKSITWAELIPAKKSTPWTELTPATPAPTPTPVPPTPVPPTPEPTPSPTPTPTPDQQPAVPLQPKPNPVNPTPVPPKPAPKPEPQPVPPTPESHSGNSEHSSNGEPDKSANSTTPQTNKFDQDHKEIPSMGFPGPTHPSKTLQTPAVSNDSMRGNHIELNANSESHTLQQQIPSAPKSIADLLPALCNTLTVGNNNIAYAGKNNHITVTVNATSEFMRRLQLEKAVKAYAYIYSNPKLLYSANGMKYVTVHINEYGRIVFDVVIPEEYKGNHTIVLIDENGKQVAWTNTLVKKDPHLHKQSTIANNALPRTGIQIIPIVLSVALMLFASTIVTIARKRKFN</sequence>
<name>A0AAP8ISG2_GARVA</name>
<evidence type="ECO:0000256" key="2">
    <source>
        <dbReference type="SAM" id="Phobius"/>
    </source>
</evidence>
<dbReference type="EMBL" id="PKJN01000002">
    <property type="protein sequence ID" value="PKZ59388.1"/>
    <property type="molecule type" value="Genomic_DNA"/>
</dbReference>
<organism evidence="4 5">
    <name type="scientific">Gardnerella vaginalis</name>
    <dbReference type="NCBI Taxonomy" id="2702"/>
    <lineage>
        <taxon>Bacteria</taxon>
        <taxon>Bacillati</taxon>
        <taxon>Actinomycetota</taxon>
        <taxon>Actinomycetes</taxon>
        <taxon>Bifidobacteriales</taxon>
        <taxon>Bifidobacteriaceae</taxon>
        <taxon>Gardnerella</taxon>
    </lineage>
</organism>
<dbReference type="PANTHER" id="PTHR24216">
    <property type="entry name" value="PAXILLIN-RELATED"/>
    <property type="match status" value="1"/>
</dbReference>
<accession>A0AAP8ISG2</accession>
<keyword evidence="2" id="KW-1133">Transmembrane helix</keyword>
<feature type="domain" description="Rib" evidence="3">
    <location>
        <begin position="595"/>
        <end position="662"/>
    </location>
</feature>
<dbReference type="SUPFAM" id="SSF53474">
    <property type="entry name" value="alpha/beta-Hydrolases"/>
    <property type="match status" value="1"/>
</dbReference>
<feature type="compositionally biased region" description="Polar residues" evidence="1">
    <location>
        <begin position="782"/>
        <end position="792"/>
    </location>
</feature>
<dbReference type="Pfam" id="PF08428">
    <property type="entry name" value="Rib"/>
    <property type="match status" value="3"/>
</dbReference>
<evidence type="ECO:0000256" key="1">
    <source>
        <dbReference type="SAM" id="MobiDB-lite"/>
    </source>
</evidence>
<feature type="region of interest" description="Disordered" evidence="1">
    <location>
        <begin position="690"/>
        <end position="826"/>
    </location>
</feature>
<feature type="domain" description="Rib" evidence="3">
    <location>
        <begin position="402"/>
        <end position="480"/>
    </location>
</feature>
<dbReference type="Pfam" id="PF26363">
    <property type="entry name" value="Phospholipase-like"/>
    <property type="match status" value="1"/>
</dbReference>
<feature type="compositionally biased region" description="Low complexity" evidence="1">
    <location>
        <begin position="765"/>
        <end position="777"/>
    </location>
</feature>
<dbReference type="PRINTS" id="PR01217">
    <property type="entry name" value="PRICHEXTENSN"/>
</dbReference>
<dbReference type="Gene3D" id="3.40.50.1820">
    <property type="entry name" value="alpha/beta hydrolase"/>
    <property type="match status" value="1"/>
</dbReference>
<feature type="compositionally biased region" description="Pro residues" evidence="1">
    <location>
        <begin position="698"/>
        <end position="764"/>
    </location>
</feature>
<feature type="transmembrane region" description="Helical" evidence="2">
    <location>
        <begin position="988"/>
        <end position="1008"/>
    </location>
</feature>
<evidence type="ECO:0000259" key="3">
    <source>
        <dbReference type="Pfam" id="PF08428"/>
    </source>
</evidence>
<dbReference type="InterPro" id="IPR029058">
    <property type="entry name" value="AB_hydrolase_fold"/>
</dbReference>
<comment type="caution">
    <text evidence="4">The sequence shown here is derived from an EMBL/GenBank/DDBJ whole genome shotgun (WGS) entry which is preliminary data.</text>
</comment>
<proteinExistence type="predicted"/>